<dbReference type="InterPro" id="IPR014729">
    <property type="entry name" value="Rossmann-like_a/b/a_fold"/>
</dbReference>
<dbReference type="PANTHER" id="PTHR43311:SF2">
    <property type="entry name" value="GLUTAMATE--TRNA LIGASE, MITOCHONDRIAL-RELATED"/>
    <property type="match status" value="1"/>
</dbReference>
<reference evidence="14" key="1">
    <citation type="submission" date="2020-10" db="EMBL/GenBank/DDBJ databases">
        <authorList>
            <person name="Gilroy R."/>
        </authorList>
    </citation>
    <scope>NUCLEOTIDE SEQUENCE</scope>
    <source>
        <strain evidence="14">ChiHjej12B11-29160</strain>
    </source>
</reference>
<evidence type="ECO:0000256" key="11">
    <source>
        <dbReference type="HAMAP-Rule" id="MF_00022"/>
    </source>
</evidence>
<sequence>MPDTPVRVRFAPSPTGKLHVGGARTAIFNWAFARANHGSFILRIDDTDPTRSTEENTQIILRAMRWLGLDWDEGPEVGGDFGPYAQTERASMYREALEQLIAKGAAYPCFCTPEQLEEDRQAARARKDPFQGYQRRCRDLDPDEARKRIEAGEPHVWRIKVPLDRGDVVVNDAVHGQVTFAARELDDFVIFRSDGTPTYNFATVVDDAAMKITHVIRGDDHLSNTPRQVMVYEALGAPVPVFAHISMILGTDGKKLSKRHGATSVEEYRDAGYLSDAFVNYLALLGWSPDGETTIVPRETLAKAFSLEHVSKNPATFDPKKLDWMNAEYINAMTDQDFANTILIPELIDAGLITKPEDRDEAWWLTLASIVKPRVKHLGEVVSVCGMIFSHADTLAYDEKAVSKGLAKEGMGSVLDATQQALEALPENCWTETAIDAALEPLPEKLDMKKRLVFQAIRAAICGNLVSPPLGTTMQLIGRDDCLARIARARTMAL</sequence>
<keyword evidence="7 11" id="KW-0067">ATP-binding</keyword>
<evidence type="ECO:0000256" key="3">
    <source>
        <dbReference type="ARBA" id="ARBA00011245"/>
    </source>
</evidence>
<dbReference type="SUPFAM" id="SSF52374">
    <property type="entry name" value="Nucleotidylyl transferase"/>
    <property type="match status" value="1"/>
</dbReference>
<name>A0A9D1HVR9_9ACTN</name>
<feature type="binding site" evidence="11">
    <location>
        <position position="111"/>
    </location>
    <ligand>
        <name>Zn(2+)</name>
        <dbReference type="ChEBI" id="CHEBI:29105"/>
    </ligand>
</feature>
<dbReference type="InterPro" id="IPR008925">
    <property type="entry name" value="aa_tRNA-synth_I_cd-bd_sf"/>
</dbReference>
<dbReference type="HAMAP" id="MF_00022">
    <property type="entry name" value="Glu_tRNA_synth_type1"/>
    <property type="match status" value="1"/>
</dbReference>
<evidence type="ECO:0000313" key="14">
    <source>
        <dbReference type="EMBL" id="HIU23456.1"/>
    </source>
</evidence>
<dbReference type="FunFam" id="3.40.50.620:FF:000007">
    <property type="entry name" value="Glutamate--tRNA ligase"/>
    <property type="match status" value="1"/>
</dbReference>
<feature type="binding site" evidence="11">
    <location>
        <position position="109"/>
    </location>
    <ligand>
        <name>Zn(2+)</name>
        <dbReference type="ChEBI" id="CHEBI:29105"/>
    </ligand>
</feature>
<dbReference type="AlphaFoldDB" id="A0A9D1HVR9"/>
<dbReference type="NCBIfam" id="NF004315">
    <property type="entry name" value="PRK05710.1-4"/>
    <property type="match status" value="1"/>
</dbReference>
<evidence type="ECO:0000256" key="9">
    <source>
        <dbReference type="ARBA" id="ARBA00023146"/>
    </source>
</evidence>
<dbReference type="PRINTS" id="PR00987">
    <property type="entry name" value="TRNASYNTHGLU"/>
</dbReference>
<keyword evidence="11" id="KW-0479">Metal-binding</keyword>
<dbReference type="InterPro" id="IPR020751">
    <property type="entry name" value="aa-tRNA-synth_I_codon-bd_sub2"/>
</dbReference>
<dbReference type="Proteomes" id="UP000824078">
    <property type="component" value="Unassembled WGS sequence"/>
</dbReference>
<keyword evidence="5 11" id="KW-0436">Ligase</keyword>
<dbReference type="NCBIfam" id="TIGR00464">
    <property type="entry name" value="gltX_bact"/>
    <property type="match status" value="1"/>
</dbReference>
<keyword evidence="8 11" id="KW-0648">Protein biosynthesis</keyword>
<dbReference type="EMBL" id="DVMQ01000003">
    <property type="protein sequence ID" value="HIU23456.1"/>
    <property type="molecule type" value="Genomic_DNA"/>
</dbReference>
<comment type="similarity">
    <text evidence="2 11">Belongs to the class-I aminoacyl-tRNA synthetase family. Glutamate--tRNA ligase type 1 subfamily.</text>
</comment>
<comment type="function">
    <text evidence="11">Catalyzes the attachment of glutamate to tRNA(Glu) in a two-step reaction: glutamate is first activated by ATP to form Glu-AMP and then transferred to the acceptor end of tRNA(Glu).</text>
</comment>
<dbReference type="EC" id="6.1.1.17" evidence="11"/>
<evidence type="ECO:0000256" key="5">
    <source>
        <dbReference type="ARBA" id="ARBA00022598"/>
    </source>
</evidence>
<organism evidence="14 15">
    <name type="scientific">Candidatus Coprovicinus avistercoris</name>
    <dbReference type="NCBI Taxonomy" id="2840754"/>
    <lineage>
        <taxon>Bacteria</taxon>
        <taxon>Bacillati</taxon>
        <taxon>Actinomycetota</taxon>
        <taxon>Coriobacteriia</taxon>
        <taxon>Coriobacteriales</taxon>
        <taxon>Coriobacteriaceae</taxon>
        <taxon>Coriobacteriaceae incertae sedis</taxon>
        <taxon>Candidatus Coprovicinus</taxon>
    </lineage>
</organism>
<evidence type="ECO:0000256" key="10">
    <source>
        <dbReference type="ARBA" id="ARBA00048351"/>
    </source>
</evidence>
<protein>
    <recommendedName>
        <fullName evidence="11">Glutamate--tRNA ligase</fullName>
        <ecNumber evidence="11">6.1.1.17</ecNumber>
    </recommendedName>
    <alternativeName>
        <fullName evidence="11">Glutamyl-tRNA synthetase</fullName>
        <shortName evidence="11">GluRS</shortName>
    </alternativeName>
</protein>
<evidence type="ECO:0000313" key="15">
    <source>
        <dbReference type="Proteomes" id="UP000824078"/>
    </source>
</evidence>
<dbReference type="GO" id="GO:0004818">
    <property type="term" value="F:glutamate-tRNA ligase activity"/>
    <property type="evidence" value="ECO:0007669"/>
    <property type="project" value="UniProtKB-UniRule"/>
</dbReference>
<dbReference type="InterPro" id="IPR001412">
    <property type="entry name" value="aa-tRNA-synth_I_CS"/>
</dbReference>
<comment type="caution">
    <text evidence="14">The sequence shown here is derived from an EMBL/GenBank/DDBJ whole genome shotgun (WGS) entry which is preliminary data.</text>
</comment>
<feature type="domain" description="Aminoacyl-tRNA synthetase class I anticodon-binding" evidence="13">
    <location>
        <begin position="357"/>
        <end position="489"/>
    </location>
</feature>
<evidence type="ECO:0000259" key="13">
    <source>
        <dbReference type="Pfam" id="PF19269"/>
    </source>
</evidence>
<evidence type="ECO:0000256" key="8">
    <source>
        <dbReference type="ARBA" id="ARBA00022917"/>
    </source>
</evidence>
<evidence type="ECO:0000256" key="1">
    <source>
        <dbReference type="ARBA" id="ARBA00004496"/>
    </source>
</evidence>
<proteinExistence type="inferred from homology"/>
<comment type="catalytic activity">
    <reaction evidence="10 11">
        <text>tRNA(Glu) + L-glutamate + ATP = L-glutamyl-tRNA(Glu) + AMP + diphosphate</text>
        <dbReference type="Rhea" id="RHEA:23540"/>
        <dbReference type="Rhea" id="RHEA-COMP:9663"/>
        <dbReference type="Rhea" id="RHEA-COMP:9680"/>
        <dbReference type="ChEBI" id="CHEBI:29985"/>
        <dbReference type="ChEBI" id="CHEBI:30616"/>
        <dbReference type="ChEBI" id="CHEBI:33019"/>
        <dbReference type="ChEBI" id="CHEBI:78442"/>
        <dbReference type="ChEBI" id="CHEBI:78520"/>
        <dbReference type="ChEBI" id="CHEBI:456215"/>
        <dbReference type="EC" id="6.1.1.17"/>
    </reaction>
</comment>
<keyword evidence="11" id="KW-0862">Zinc</keyword>
<dbReference type="InterPro" id="IPR049940">
    <property type="entry name" value="GluQ/Sye"/>
</dbReference>
<evidence type="ECO:0000256" key="2">
    <source>
        <dbReference type="ARBA" id="ARBA00007894"/>
    </source>
</evidence>
<dbReference type="GO" id="GO:0000049">
    <property type="term" value="F:tRNA binding"/>
    <property type="evidence" value="ECO:0007669"/>
    <property type="project" value="InterPro"/>
</dbReference>
<feature type="binding site" evidence="11">
    <location>
        <position position="139"/>
    </location>
    <ligand>
        <name>Zn(2+)</name>
        <dbReference type="ChEBI" id="CHEBI:29105"/>
    </ligand>
</feature>
<dbReference type="SUPFAM" id="SSF48163">
    <property type="entry name" value="An anticodon-binding domain of class I aminoacyl-tRNA synthetases"/>
    <property type="match status" value="1"/>
</dbReference>
<evidence type="ECO:0000256" key="4">
    <source>
        <dbReference type="ARBA" id="ARBA00022490"/>
    </source>
</evidence>
<feature type="domain" description="Glutamyl/glutaminyl-tRNA synthetase class Ib catalytic" evidence="12">
    <location>
        <begin position="6"/>
        <end position="324"/>
    </location>
</feature>
<dbReference type="Gene3D" id="1.10.10.350">
    <property type="match status" value="1"/>
</dbReference>
<dbReference type="GO" id="GO:0006424">
    <property type="term" value="P:glutamyl-tRNA aminoacylation"/>
    <property type="evidence" value="ECO:0007669"/>
    <property type="project" value="UniProtKB-UniRule"/>
</dbReference>
<evidence type="ECO:0000256" key="6">
    <source>
        <dbReference type="ARBA" id="ARBA00022741"/>
    </source>
</evidence>
<dbReference type="GO" id="GO:0005829">
    <property type="term" value="C:cytosol"/>
    <property type="evidence" value="ECO:0007669"/>
    <property type="project" value="TreeGrafter"/>
</dbReference>
<dbReference type="InterPro" id="IPR033910">
    <property type="entry name" value="GluRS_core"/>
</dbReference>
<keyword evidence="9 11" id="KW-0030">Aminoacyl-tRNA synthetase</keyword>
<feature type="binding site" evidence="11">
    <location>
        <position position="258"/>
    </location>
    <ligand>
        <name>ATP</name>
        <dbReference type="ChEBI" id="CHEBI:30616"/>
    </ligand>
</feature>
<keyword evidence="4 11" id="KW-0963">Cytoplasm</keyword>
<evidence type="ECO:0000259" key="12">
    <source>
        <dbReference type="Pfam" id="PF00749"/>
    </source>
</evidence>
<dbReference type="InterPro" id="IPR004527">
    <property type="entry name" value="Glu-tRNA-ligase_bac/mito"/>
</dbReference>
<gene>
    <name evidence="11" type="primary">gltX</name>
    <name evidence="14" type="ORF">IAD17_00810</name>
</gene>
<keyword evidence="6 11" id="KW-0547">Nucleotide-binding</keyword>
<dbReference type="InterPro" id="IPR000924">
    <property type="entry name" value="Glu/Gln-tRNA-synth"/>
</dbReference>
<dbReference type="InterPro" id="IPR020058">
    <property type="entry name" value="Glu/Gln-tRNA-synth_Ib_cat-dom"/>
</dbReference>
<dbReference type="GO" id="GO:0008270">
    <property type="term" value="F:zinc ion binding"/>
    <property type="evidence" value="ECO:0007669"/>
    <property type="project" value="UniProtKB-UniRule"/>
</dbReference>
<dbReference type="GO" id="GO:0005524">
    <property type="term" value="F:ATP binding"/>
    <property type="evidence" value="ECO:0007669"/>
    <property type="project" value="UniProtKB-UniRule"/>
</dbReference>
<dbReference type="Pfam" id="PF00749">
    <property type="entry name" value="tRNA-synt_1c"/>
    <property type="match status" value="1"/>
</dbReference>
<dbReference type="Gene3D" id="3.40.50.620">
    <property type="entry name" value="HUPs"/>
    <property type="match status" value="1"/>
</dbReference>
<dbReference type="CDD" id="cd00808">
    <property type="entry name" value="GluRS_core"/>
    <property type="match status" value="1"/>
</dbReference>
<feature type="short sequence motif" description="'KMSKS' region" evidence="11">
    <location>
        <begin position="255"/>
        <end position="259"/>
    </location>
</feature>
<evidence type="ECO:0000256" key="7">
    <source>
        <dbReference type="ARBA" id="ARBA00022840"/>
    </source>
</evidence>
<reference evidence="14" key="2">
    <citation type="journal article" date="2021" name="PeerJ">
        <title>Extensive microbial diversity within the chicken gut microbiome revealed by metagenomics and culture.</title>
        <authorList>
            <person name="Gilroy R."/>
            <person name="Ravi A."/>
            <person name="Getino M."/>
            <person name="Pursley I."/>
            <person name="Horton D.L."/>
            <person name="Alikhan N.F."/>
            <person name="Baker D."/>
            <person name="Gharbi K."/>
            <person name="Hall N."/>
            <person name="Watson M."/>
            <person name="Adriaenssens E.M."/>
            <person name="Foster-Nyarko E."/>
            <person name="Jarju S."/>
            <person name="Secka A."/>
            <person name="Antonio M."/>
            <person name="Oren A."/>
            <person name="Chaudhuri R.R."/>
            <person name="La Ragione R."/>
            <person name="Hildebrand F."/>
            <person name="Pallen M.J."/>
        </authorList>
    </citation>
    <scope>NUCLEOTIDE SEQUENCE</scope>
    <source>
        <strain evidence="14">ChiHjej12B11-29160</strain>
    </source>
</reference>
<dbReference type="PANTHER" id="PTHR43311">
    <property type="entry name" value="GLUTAMATE--TRNA LIGASE"/>
    <property type="match status" value="1"/>
</dbReference>
<feature type="short sequence motif" description="'HIGH' region" evidence="11">
    <location>
        <begin position="12"/>
        <end position="22"/>
    </location>
</feature>
<feature type="binding site" evidence="11">
    <location>
        <position position="137"/>
    </location>
    <ligand>
        <name>Zn(2+)</name>
        <dbReference type="ChEBI" id="CHEBI:29105"/>
    </ligand>
</feature>
<accession>A0A9D1HVR9</accession>
<comment type="cofactor">
    <cofactor evidence="11">
        <name>Zn(2+)</name>
        <dbReference type="ChEBI" id="CHEBI:29105"/>
    </cofactor>
    <text evidence="11">Binds 1 zinc ion per subunit.</text>
</comment>
<comment type="subunit">
    <text evidence="3 11">Monomer.</text>
</comment>
<dbReference type="InterPro" id="IPR045462">
    <property type="entry name" value="aa-tRNA-synth_I_cd-bd"/>
</dbReference>
<dbReference type="Pfam" id="PF19269">
    <property type="entry name" value="Anticodon_2"/>
    <property type="match status" value="1"/>
</dbReference>
<comment type="subcellular location">
    <subcellularLocation>
        <location evidence="1 11">Cytoplasm</location>
    </subcellularLocation>
</comment>
<dbReference type="PROSITE" id="PS00178">
    <property type="entry name" value="AA_TRNA_LIGASE_I"/>
    <property type="match status" value="1"/>
</dbReference>